<reference evidence="7" key="1">
    <citation type="journal article" date="2020" name="Stud. Mycol.">
        <title>101 Dothideomycetes genomes: a test case for predicting lifestyles and emergence of pathogens.</title>
        <authorList>
            <person name="Haridas S."/>
            <person name="Albert R."/>
            <person name="Binder M."/>
            <person name="Bloem J."/>
            <person name="Labutti K."/>
            <person name="Salamov A."/>
            <person name="Andreopoulos B."/>
            <person name="Baker S."/>
            <person name="Barry K."/>
            <person name="Bills G."/>
            <person name="Bluhm B."/>
            <person name="Cannon C."/>
            <person name="Castanera R."/>
            <person name="Culley D."/>
            <person name="Daum C."/>
            <person name="Ezra D."/>
            <person name="Gonzalez J."/>
            <person name="Henrissat B."/>
            <person name="Kuo A."/>
            <person name="Liang C."/>
            <person name="Lipzen A."/>
            <person name="Lutzoni F."/>
            <person name="Magnuson J."/>
            <person name="Mondo S."/>
            <person name="Nolan M."/>
            <person name="Ohm R."/>
            <person name="Pangilinan J."/>
            <person name="Park H.-J."/>
            <person name="Ramirez L."/>
            <person name="Alfaro M."/>
            <person name="Sun H."/>
            <person name="Tritt A."/>
            <person name="Yoshinaga Y."/>
            <person name="Zwiers L.-H."/>
            <person name="Turgeon B."/>
            <person name="Goodwin S."/>
            <person name="Spatafora J."/>
            <person name="Crous P."/>
            <person name="Grigoriev I."/>
        </authorList>
    </citation>
    <scope>NUCLEOTIDE SEQUENCE</scope>
    <source>
        <strain evidence="7">CBS 130266</strain>
    </source>
</reference>
<keyword evidence="4" id="KW-1015">Disulfide bond</keyword>
<evidence type="ECO:0000256" key="4">
    <source>
        <dbReference type="ARBA" id="ARBA00023157"/>
    </source>
</evidence>
<proteinExistence type="predicted"/>
<comment type="subcellular location">
    <subcellularLocation>
        <location evidence="2">Secreted</location>
    </subcellularLocation>
</comment>
<protein>
    <submittedName>
        <fullName evidence="7">Glycoside hydrolase</fullName>
    </submittedName>
</protein>
<evidence type="ECO:0000256" key="3">
    <source>
        <dbReference type="ARBA" id="ARBA00022525"/>
    </source>
</evidence>
<comment type="caution">
    <text evidence="7">The sequence shown here is derived from an EMBL/GenBank/DDBJ whole genome shotgun (WGS) entry which is preliminary data.</text>
</comment>
<feature type="signal peptide" evidence="5">
    <location>
        <begin position="1"/>
        <end position="16"/>
    </location>
</feature>
<dbReference type="Gene3D" id="2.70.50.70">
    <property type="match status" value="1"/>
</dbReference>
<dbReference type="Proteomes" id="UP000800235">
    <property type="component" value="Unassembled WGS sequence"/>
</dbReference>
<evidence type="ECO:0000256" key="5">
    <source>
        <dbReference type="SAM" id="SignalP"/>
    </source>
</evidence>
<feature type="domain" description="Auxiliary Activity family 9 catalytic" evidence="6">
    <location>
        <begin position="17"/>
        <end position="233"/>
    </location>
</feature>
<sequence length="246" mass="25960">MKSLTLALGTVATVSAHGHVTGIVAGGKYYMGYTPNFQYMNPVPKVPAWSAGGYGMGGIVAGQYGRLDIVCHDNPKPGQAYAEVKAGDSINVQWSNWPDSHHGPIIDYLAPCPGDCTTLSSPTLLKFTKTAEAGLVKPGAPNTYIWATDAMHKNNNTWISKIPSSLKPGNYVLRNEIIALHTAGTVGGAQNYPQCFNLKVTGNGGKALPGGVPATQFYRGESQGIVFNIAAKVDSYPVPGPPLWTG</sequence>
<name>A0A9P4NQK1_9PEZI</name>
<dbReference type="InterPro" id="IPR049892">
    <property type="entry name" value="AA9"/>
</dbReference>
<evidence type="ECO:0000259" key="6">
    <source>
        <dbReference type="Pfam" id="PF03443"/>
    </source>
</evidence>
<evidence type="ECO:0000313" key="8">
    <source>
        <dbReference type="Proteomes" id="UP000800235"/>
    </source>
</evidence>
<keyword evidence="3" id="KW-0964">Secreted</keyword>
<evidence type="ECO:0000256" key="2">
    <source>
        <dbReference type="ARBA" id="ARBA00004613"/>
    </source>
</evidence>
<gene>
    <name evidence="7" type="ORF">EJ08DRAFT_717064</name>
</gene>
<accession>A0A9P4NQK1</accession>
<keyword evidence="8" id="KW-1185">Reference proteome</keyword>
<dbReference type="InterPro" id="IPR005103">
    <property type="entry name" value="AA9_LPMO"/>
</dbReference>
<dbReference type="GO" id="GO:0016787">
    <property type="term" value="F:hydrolase activity"/>
    <property type="evidence" value="ECO:0007669"/>
    <property type="project" value="UniProtKB-KW"/>
</dbReference>
<dbReference type="CDD" id="cd21175">
    <property type="entry name" value="LPMO_AA9"/>
    <property type="match status" value="1"/>
</dbReference>
<dbReference type="AlphaFoldDB" id="A0A9P4NQK1"/>
<dbReference type="PANTHER" id="PTHR33353">
    <property type="entry name" value="PUTATIVE (AFU_ORTHOLOGUE AFUA_1G12560)-RELATED"/>
    <property type="match status" value="1"/>
</dbReference>
<keyword evidence="5" id="KW-0732">Signal</keyword>
<dbReference type="GO" id="GO:0005576">
    <property type="term" value="C:extracellular region"/>
    <property type="evidence" value="ECO:0007669"/>
    <property type="project" value="UniProtKB-SubCell"/>
</dbReference>
<comment type="cofactor">
    <cofactor evidence="1">
        <name>Cu(2+)</name>
        <dbReference type="ChEBI" id="CHEBI:29036"/>
    </cofactor>
</comment>
<organism evidence="7 8">
    <name type="scientific">Tothia fuscella</name>
    <dbReference type="NCBI Taxonomy" id="1048955"/>
    <lineage>
        <taxon>Eukaryota</taxon>
        <taxon>Fungi</taxon>
        <taxon>Dikarya</taxon>
        <taxon>Ascomycota</taxon>
        <taxon>Pezizomycotina</taxon>
        <taxon>Dothideomycetes</taxon>
        <taxon>Pleosporomycetidae</taxon>
        <taxon>Venturiales</taxon>
        <taxon>Cylindrosympodiaceae</taxon>
        <taxon>Tothia</taxon>
    </lineage>
</organism>
<dbReference type="EMBL" id="MU007045">
    <property type="protein sequence ID" value="KAF2429658.1"/>
    <property type="molecule type" value="Genomic_DNA"/>
</dbReference>
<feature type="chain" id="PRO_5040456676" evidence="5">
    <location>
        <begin position="17"/>
        <end position="246"/>
    </location>
</feature>
<keyword evidence="7" id="KW-0378">Hydrolase</keyword>
<dbReference type="PANTHER" id="PTHR33353:SF34">
    <property type="entry name" value="ENDO-BETA-1,4-GLUCANASE D"/>
    <property type="match status" value="1"/>
</dbReference>
<evidence type="ECO:0000256" key="1">
    <source>
        <dbReference type="ARBA" id="ARBA00001973"/>
    </source>
</evidence>
<dbReference type="Pfam" id="PF03443">
    <property type="entry name" value="AA9"/>
    <property type="match status" value="1"/>
</dbReference>
<evidence type="ECO:0000313" key="7">
    <source>
        <dbReference type="EMBL" id="KAF2429658.1"/>
    </source>
</evidence>
<dbReference type="OrthoDB" id="4849160at2759"/>